<keyword evidence="2" id="KW-1185">Reference proteome</keyword>
<comment type="caution">
    <text evidence="1">The sequence shown here is derived from an EMBL/GenBank/DDBJ whole genome shotgun (WGS) entry which is preliminary data.</text>
</comment>
<dbReference type="AlphaFoldDB" id="A0A392URW0"/>
<evidence type="ECO:0000313" key="1">
    <source>
        <dbReference type="EMBL" id="MCI75588.1"/>
    </source>
</evidence>
<sequence>LEQIMTLRIDQYAGEG</sequence>
<dbReference type="EMBL" id="LXQA010886333">
    <property type="protein sequence ID" value="MCI75588.1"/>
    <property type="molecule type" value="Genomic_DNA"/>
</dbReference>
<organism evidence="1 2">
    <name type="scientific">Trifolium medium</name>
    <dbReference type="NCBI Taxonomy" id="97028"/>
    <lineage>
        <taxon>Eukaryota</taxon>
        <taxon>Viridiplantae</taxon>
        <taxon>Streptophyta</taxon>
        <taxon>Embryophyta</taxon>
        <taxon>Tracheophyta</taxon>
        <taxon>Spermatophyta</taxon>
        <taxon>Magnoliopsida</taxon>
        <taxon>eudicotyledons</taxon>
        <taxon>Gunneridae</taxon>
        <taxon>Pentapetalae</taxon>
        <taxon>rosids</taxon>
        <taxon>fabids</taxon>
        <taxon>Fabales</taxon>
        <taxon>Fabaceae</taxon>
        <taxon>Papilionoideae</taxon>
        <taxon>50 kb inversion clade</taxon>
        <taxon>NPAAA clade</taxon>
        <taxon>Hologalegina</taxon>
        <taxon>IRL clade</taxon>
        <taxon>Trifolieae</taxon>
        <taxon>Trifolium</taxon>
    </lineage>
</organism>
<accession>A0A392URW0</accession>
<name>A0A392URW0_9FABA</name>
<proteinExistence type="predicted"/>
<protein>
    <submittedName>
        <fullName evidence="1">Uncharacterized protein</fullName>
    </submittedName>
</protein>
<dbReference type="Proteomes" id="UP000265520">
    <property type="component" value="Unassembled WGS sequence"/>
</dbReference>
<evidence type="ECO:0000313" key="2">
    <source>
        <dbReference type="Proteomes" id="UP000265520"/>
    </source>
</evidence>
<feature type="non-terminal residue" evidence="1">
    <location>
        <position position="1"/>
    </location>
</feature>
<reference evidence="1 2" key="1">
    <citation type="journal article" date="2018" name="Front. Plant Sci.">
        <title>Red Clover (Trifolium pratense) and Zigzag Clover (T. medium) - A Picture of Genomic Similarities and Differences.</title>
        <authorList>
            <person name="Dluhosova J."/>
            <person name="Istvanek J."/>
            <person name="Nedelnik J."/>
            <person name="Repkova J."/>
        </authorList>
    </citation>
    <scope>NUCLEOTIDE SEQUENCE [LARGE SCALE GENOMIC DNA]</scope>
    <source>
        <strain evidence="2">cv. 10/8</strain>
        <tissue evidence="1">Leaf</tissue>
    </source>
</reference>